<dbReference type="AlphaFoldDB" id="A0A2R5F9A9"/>
<gene>
    <name evidence="1" type="ORF">NMK_2421</name>
</gene>
<dbReference type="EMBL" id="BDOQ01000010">
    <property type="protein sequence ID" value="GBG14820.1"/>
    <property type="molecule type" value="Genomic_DNA"/>
</dbReference>
<name>A0A2R5F9A9_9PROT</name>
<evidence type="ECO:0000313" key="2">
    <source>
        <dbReference type="Proteomes" id="UP000245081"/>
    </source>
</evidence>
<comment type="caution">
    <text evidence="1">The sequence shown here is derived from an EMBL/GenBank/DDBJ whole genome shotgun (WGS) entry which is preliminary data.</text>
</comment>
<protein>
    <submittedName>
        <fullName evidence="1">Pilus assembly protein PilM</fullName>
    </submittedName>
</protein>
<dbReference type="Proteomes" id="UP000245081">
    <property type="component" value="Unassembled WGS sequence"/>
</dbReference>
<accession>A0A2R5F9A9</accession>
<keyword evidence="2" id="KW-1185">Reference proteome</keyword>
<organism evidence="1 2">
    <name type="scientific">Novimethylophilus kurashikiensis</name>
    <dbReference type="NCBI Taxonomy" id="1825523"/>
    <lineage>
        <taxon>Bacteria</taxon>
        <taxon>Pseudomonadati</taxon>
        <taxon>Pseudomonadota</taxon>
        <taxon>Betaproteobacteria</taxon>
        <taxon>Nitrosomonadales</taxon>
        <taxon>Methylophilaceae</taxon>
        <taxon>Novimethylophilus</taxon>
    </lineage>
</organism>
<dbReference type="RefSeq" id="WP_109016005.1">
    <property type="nucleotide sequence ID" value="NZ_BDOQ01000010.1"/>
</dbReference>
<reference evidence="1 2" key="1">
    <citation type="journal article" date="2018" name="Environ. Microbiol.">
        <title>Isolation and genomic characterization of Novimethylophilus kurashikiensis gen. nov. sp. nov., a new lanthanide-dependent methylotrophic species of Methylophilaceae.</title>
        <authorList>
            <person name="Lv H."/>
            <person name="Sahin N."/>
            <person name="Tani A."/>
        </authorList>
    </citation>
    <scope>NUCLEOTIDE SEQUENCE [LARGE SCALE GENOMIC DNA]</scope>
    <source>
        <strain evidence="1 2">La2-4</strain>
    </source>
</reference>
<dbReference type="OrthoDB" id="7871022at2"/>
<evidence type="ECO:0000313" key="1">
    <source>
        <dbReference type="EMBL" id="GBG14820.1"/>
    </source>
</evidence>
<proteinExistence type="predicted"/>
<sequence length="152" mass="17386">MSNVLESYIQQFAKLTGGYYEFISTYGRAWTPKPNPDWLKLGRAKMCYENAGRIALQREDLIYVEGVALRLIPVPHAWLVTLDGDVIDPTWQSPETCQYFGLAFKRDYLAQNILTTETWGIMGEFVPDDLIENPLPAMHPLFVREKAINTAE</sequence>